<comment type="caution">
    <text evidence="8">Lacks conserved residue(s) required for the propagation of feature annotation.</text>
</comment>
<feature type="domain" description="MobA-like NTP transferase" evidence="9">
    <location>
        <begin position="12"/>
        <end position="162"/>
    </location>
</feature>
<evidence type="ECO:0000256" key="4">
    <source>
        <dbReference type="ARBA" id="ARBA00022741"/>
    </source>
</evidence>
<evidence type="ECO:0000256" key="5">
    <source>
        <dbReference type="ARBA" id="ARBA00022842"/>
    </source>
</evidence>
<evidence type="ECO:0000256" key="2">
    <source>
        <dbReference type="ARBA" id="ARBA00022679"/>
    </source>
</evidence>
<comment type="similarity">
    <text evidence="8">Belongs to the MobA family.</text>
</comment>
<comment type="subcellular location">
    <subcellularLocation>
        <location evidence="8">Cytoplasm</location>
    </subcellularLocation>
</comment>
<sequence>MLSAPLPPCSILLLAGGRGSRMGGRDKGLVPWRGRPMIAWLHQVVRSHTDDLILSCNRNEERYQQYADRLVRDGEPGFPGPMAGIRAGLAIARHPWLLVLPCDAPLVDTALLLALRQASQATGHPLMLRQGEQWEPLFCMIPTTLCAAFEQAWMAGERSNLRVLLNLGGQSLAVPAGDPRLANLNTPALMADITLQSPETALPDEKKPDKPL</sequence>
<dbReference type="InterPro" id="IPR025877">
    <property type="entry name" value="MobA-like_NTP_Trfase"/>
</dbReference>
<comment type="domain">
    <text evidence="8">The N-terminal domain determines nucleotide recognition and specific binding, while the C-terminal domain determines the specific binding to the target protein.</text>
</comment>
<dbReference type="Proteomes" id="UP001595630">
    <property type="component" value="Unassembled WGS sequence"/>
</dbReference>
<evidence type="ECO:0000256" key="8">
    <source>
        <dbReference type="HAMAP-Rule" id="MF_00316"/>
    </source>
</evidence>
<keyword evidence="3 8" id="KW-0479">Metal-binding</keyword>
<keyword evidence="2 8" id="KW-0808">Transferase</keyword>
<evidence type="ECO:0000259" key="9">
    <source>
        <dbReference type="Pfam" id="PF12804"/>
    </source>
</evidence>
<dbReference type="Gene3D" id="3.90.550.10">
    <property type="entry name" value="Spore Coat Polysaccharide Biosynthesis Protein SpsA, Chain A"/>
    <property type="match status" value="1"/>
</dbReference>
<evidence type="ECO:0000256" key="7">
    <source>
        <dbReference type="ARBA" id="ARBA00023150"/>
    </source>
</evidence>
<keyword evidence="4 8" id="KW-0547">Nucleotide-binding</keyword>
<keyword evidence="5 8" id="KW-0460">Magnesium</keyword>
<comment type="caution">
    <text evidence="10">The sequence shown here is derived from an EMBL/GenBank/DDBJ whole genome shotgun (WGS) entry which is preliminary data.</text>
</comment>
<accession>A0ABV7T2M7</accession>
<comment type="cofactor">
    <cofactor evidence="8">
        <name>Mg(2+)</name>
        <dbReference type="ChEBI" id="CHEBI:18420"/>
    </cofactor>
</comment>
<dbReference type="RefSeq" id="WP_386361697.1">
    <property type="nucleotide sequence ID" value="NZ_JBHRXZ010000012.1"/>
</dbReference>
<organism evidence="10 11">
    <name type="scientific">Stutzerimonas tarimensis</name>
    <dbReference type="NCBI Taxonomy" id="1507735"/>
    <lineage>
        <taxon>Bacteria</taxon>
        <taxon>Pseudomonadati</taxon>
        <taxon>Pseudomonadota</taxon>
        <taxon>Gammaproteobacteria</taxon>
        <taxon>Pseudomonadales</taxon>
        <taxon>Pseudomonadaceae</taxon>
        <taxon>Stutzerimonas</taxon>
    </lineage>
</organism>
<reference evidence="11" key="1">
    <citation type="journal article" date="2019" name="Int. J. Syst. Evol. Microbiol.">
        <title>The Global Catalogue of Microorganisms (GCM) 10K type strain sequencing project: providing services to taxonomists for standard genome sequencing and annotation.</title>
        <authorList>
            <consortium name="The Broad Institute Genomics Platform"/>
            <consortium name="The Broad Institute Genome Sequencing Center for Infectious Disease"/>
            <person name="Wu L."/>
            <person name="Ma J."/>
        </authorList>
    </citation>
    <scope>NUCLEOTIDE SEQUENCE [LARGE SCALE GENOMIC DNA]</scope>
    <source>
        <strain evidence="11">KCTC 42447</strain>
    </source>
</reference>
<evidence type="ECO:0000256" key="1">
    <source>
        <dbReference type="ARBA" id="ARBA00022490"/>
    </source>
</evidence>
<evidence type="ECO:0000313" key="10">
    <source>
        <dbReference type="EMBL" id="MFC3607069.1"/>
    </source>
</evidence>
<name>A0ABV7T2M7_9GAMM</name>
<dbReference type="GO" id="GO:0061603">
    <property type="term" value="F:molybdenum cofactor guanylyltransferase activity"/>
    <property type="evidence" value="ECO:0007669"/>
    <property type="project" value="UniProtKB-EC"/>
</dbReference>
<keyword evidence="1 8" id="KW-0963">Cytoplasm</keyword>
<evidence type="ECO:0000256" key="6">
    <source>
        <dbReference type="ARBA" id="ARBA00023134"/>
    </source>
</evidence>
<feature type="binding site" evidence="8">
    <location>
        <position position="73"/>
    </location>
    <ligand>
        <name>GTP</name>
        <dbReference type="ChEBI" id="CHEBI:37565"/>
    </ligand>
</feature>
<dbReference type="NCBIfam" id="TIGR02665">
    <property type="entry name" value="molyb_mobA"/>
    <property type="match status" value="1"/>
</dbReference>
<dbReference type="PANTHER" id="PTHR19136:SF81">
    <property type="entry name" value="MOLYBDENUM COFACTOR GUANYLYLTRANSFERASE"/>
    <property type="match status" value="1"/>
</dbReference>
<dbReference type="SUPFAM" id="SSF53448">
    <property type="entry name" value="Nucleotide-diphospho-sugar transferases"/>
    <property type="match status" value="1"/>
</dbReference>
<evidence type="ECO:0000313" key="11">
    <source>
        <dbReference type="Proteomes" id="UP001595630"/>
    </source>
</evidence>
<comment type="function">
    <text evidence="8">Transfers a GMP moiety from GTP to Mo-molybdopterin (Mo-MPT) cofactor (Moco or molybdenum cofactor) to form Mo-molybdopterin guanine dinucleotide (Mo-MGD) cofactor.</text>
</comment>
<keyword evidence="7 8" id="KW-0501">Molybdenum cofactor biosynthesis</keyword>
<keyword evidence="10" id="KW-0548">Nucleotidyltransferase</keyword>
<evidence type="ECO:0000256" key="3">
    <source>
        <dbReference type="ARBA" id="ARBA00022723"/>
    </source>
</evidence>
<protein>
    <recommendedName>
        <fullName evidence="8">Molybdenum cofactor guanylyltransferase</fullName>
        <shortName evidence="8">MoCo guanylyltransferase</shortName>
        <ecNumber evidence="8">2.7.7.77</ecNumber>
    </recommendedName>
    <alternativeName>
        <fullName evidence="8">GTP:molybdopterin guanylyltransferase</fullName>
    </alternativeName>
    <alternativeName>
        <fullName evidence="8">Mo-MPT guanylyltransferase</fullName>
    </alternativeName>
    <alternativeName>
        <fullName evidence="8">Molybdopterin guanylyltransferase</fullName>
    </alternativeName>
    <alternativeName>
        <fullName evidence="8">Molybdopterin-guanine dinucleotide synthase</fullName>
        <shortName evidence="8">MGD synthase</shortName>
    </alternativeName>
</protein>
<feature type="binding site" evidence="8">
    <location>
        <position position="103"/>
    </location>
    <ligand>
        <name>Mg(2+)</name>
        <dbReference type="ChEBI" id="CHEBI:18420"/>
    </ligand>
</feature>
<dbReference type="Pfam" id="PF12804">
    <property type="entry name" value="NTP_transf_3"/>
    <property type="match status" value="1"/>
</dbReference>
<keyword evidence="6 8" id="KW-0342">GTP-binding</keyword>
<proteinExistence type="inferred from homology"/>
<dbReference type="EMBL" id="JBHRXZ010000012">
    <property type="protein sequence ID" value="MFC3607069.1"/>
    <property type="molecule type" value="Genomic_DNA"/>
</dbReference>
<dbReference type="PANTHER" id="PTHR19136">
    <property type="entry name" value="MOLYBDENUM COFACTOR GUANYLYLTRANSFERASE"/>
    <property type="match status" value="1"/>
</dbReference>
<comment type="subunit">
    <text evidence="8">Monomer.</text>
</comment>
<feature type="binding site" evidence="8">
    <location>
        <position position="27"/>
    </location>
    <ligand>
        <name>GTP</name>
        <dbReference type="ChEBI" id="CHEBI:37565"/>
    </ligand>
</feature>
<feature type="binding site" evidence="8">
    <location>
        <position position="103"/>
    </location>
    <ligand>
        <name>GTP</name>
        <dbReference type="ChEBI" id="CHEBI:37565"/>
    </ligand>
</feature>
<dbReference type="InterPro" id="IPR013482">
    <property type="entry name" value="Molybde_CF_guanTrfase"/>
</dbReference>
<dbReference type="CDD" id="cd02503">
    <property type="entry name" value="MobA"/>
    <property type="match status" value="1"/>
</dbReference>
<gene>
    <name evidence="8 10" type="primary">mobA</name>
    <name evidence="10" type="ORF">ACFOMF_04635</name>
</gene>
<comment type="catalytic activity">
    <reaction evidence="8">
        <text>Mo-molybdopterin + GTP + H(+) = Mo-molybdopterin guanine dinucleotide + diphosphate</text>
        <dbReference type="Rhea" id="RHEA:34243"/>
        <dbReference type="ChEBI" id="CHEBI:15378"/>
        <dbReference type="ChEBI" id="CHEBI:33019"/>
        <dbReference type="ChEBI" id="CHEBI:37565"/>
        <dbReference type="ChEBI" id="CHEBI:71302"/>
        <dbReference type="ChEBI" id="CHEBI:71310"/>
        <dbReference type="EC" id="2.7.7.77"/>
    </reaction>
</comment>
<dbReference type="InterPro" id="IPR029044">
    <property type="entry name" value="Nucleotide-diphossugar_trans"/>
</dbReference>
<dbReference type="EC" id="2.7.7.77" evidence="8"/>
<keyword evidence="11" id="KW-1185">Reference proteome</keyword>
<feature type="binding site" evidence="8">
    <location>
        <begin position="14"/>
        <end position="16"/>
    </location>
    <ligand>
        <name>GTP</name>
        <dbReference type="ChEBI" id="CHEBI:37565"/>
    </ligand>
</feature>
<dbReference type="HAMAP" id="MF_00316">
    <property type="entry name" value="MobA"/>
    <property type="match status" value="1"/>
</dbReference>